<proteinExistence type="predicted"/>
<evidence type="ECO:0000313" key="4">
    <source>
        <dbReference type="EMBL" id="KAF4321683.1"/>
    </source>
</evidence>
<feature type="compositionally biased region" description="Acidic residues" evidence="1">
    <location>
        <begin position="55"/>
        <end position="74"/>
    </location>
</feature>
<dbReference type="GO" id="GO:0005085">
    <property type="term" value="F:guanyl-nucleotide exchange factor activity"/>
    <property type="evidence" value="ECO:0007669"/>
    <property type="project" value="InterPro"/>
</dbReference>
<dbReference type="SMART" id="SM00233">
    <property type="entry name" value="PH"/>
    <property type="match status" value="1"/>
</dbReference>
<accession>A0A8J4W7D5</accession>
<gene>
    <name evidence="4" type="ORF">G195_005101</name>
</gene>
<protein>
    <recommendedName>
        <fullName evidence="6">DH domain-containing protein</fullName>
    </recommendedName>
</protein>
<dbReference type="CDD" id="cd00160">
    <property type="entry name" value="RhoGEF"/>
    <property type="match status" value="1"/>
</dbReference>
<dbReference type="PROSITE" id="PS50003">
    <property type="entry name" value="PH_DOMAIN"/>
    <property type="match status" value="1"/>
</dbReference>
<dbReference type="InterPro" id="IPR000219">
    <property type="entry name" value="DH_dom"/>
</dbReference>
<evidence type="ECO:0000256" key="1">
    <source>
        <dbReference type="SAM" id="MobiDB-lite"/>
    </source>
</evidence>
<dbReference type="PANTHER" id="PTHR12673:SF159">
    <property type="entry name" value="LD03170P"/>
    <property type="match status" value="1"/>
</dbReference>
<feature type="domain" description="PH" evidence="2">
    <location>
        <begin position="323"/>
        <end position="433"/>
    </location>
</feature>
<dbReference type="SUPFAM" id="SSF50729">
    <property type="entry name" value="PH domain-like"/>
    <property type="match status" value="1"/>
</dbReference>
<reference evidence="4" key="2">
    <citation type="submission" date="2020-02" db="EMBL/GenBank/DDBJ databases">
        <authorList>
            <person name="Studholme D.J."/>
        </authorList>
    </citation>
    <scope>NUCLEOTIDE SEQUENCE</scope>
    <source>
        <strain evidence="4">00238/432</strain>
    </source>
</reference>
<feature type="region of interest" description="Disordered" evidence="1">
    <location>
        <begin position="47"/>
        <end position="81"/>
    </location>
</feature>
<dbReference type="Proteomes" id="UP000702964">
    <property type="component" value="Unassembled WGS sequence"/>
</dbReference>
<dbReference type="SMART" id="SM00325">
    <property type="entry name" value="RhoGEF"/>
    <property type="match status" value="1"/>
</dbReference>
<dbReference type="InterPro" id="IPR011993">
    <property type="entry name" value="PH-like_dom_sf"/>
</dbReference>
<dbReference type="InterPro" id="IPR051092">
    <property type="entry name" value="FYVE_RhoGEF_PH"/>
</dbReference>
<dbReference type="InterPro" id="IPR035899">
    <property type="entry name" value="DBL_dom_sf"/>
</dbReference>
<name>A0A8J4W7D5_9STRA</name>
<dbReference type="Gene3D" id="2.30.29.30">
    <property type="entry name" value="Pleckstrin-homology domain (PH domain)/Phosphotyrosine-binding domain (PTB)"/>
    <property type="match status" value="1"/>
</dbReference>
<dbReference type="AlphaFoldDB" id="A0A8J4W7D5"/>
<evidence type="ECO:0000259" key="2">
    <source>
        <dbReference type="PROSITE" id="PS50003"/>
    </source>
</evidence>
<sequence length="463" mass="52723">MHKPETPTQTRRRRSKPSSKKLSVRPGIVLFDPKALEISGDWRQSLNVKLSEGNQEGEEGEEDNQQTHEDEVEDSPGAKQRRLRARVVEEICNTEKTYVSDIRTLHDHYILAFETKKHPITEDAQIAVFFNNLRHLVMLNSKLMTDIVEIVERRKEPQKKKGQSKGKRKSVKSPIAVAVQCEADGVGAIFCRYAPLFKLYGGYAKDYEEVAQRLQNYSRDTRLGFSQFLEACRERSGSSKPFESLLIMPIQRIPRYKLLLERLCELTPAEHPDAAFLTEAVTRVRDAALLINETVRRQESLEIVIQAQQQLGGQLSLSTADRRLLKSGKLTKMSTKRQEEVMIHLFNDIMLYSGVLISGGYRVRRLIYLRSKAVGAKSEIPSTIDGLFDQQSRRRVRKECCFVVTSREKTFVLFAESPAAQREWVDAITNAVCDAQKQKETEFGDTGDAALEMSFRVGVNPKT</sequence>
<dbReference type="Gene3D" id="1.20.900.10">
    <property type="entry name" value="Dbl homology (DH) domain"/>
    <property type="match status" value="1"/>
</dbReference>
<evidence type="ECO:0000259" key="3">
    <source>
        <dbReference type="PROSITE" id="PS50010"/>
    </source>
</evidence>
<feature type="domain" description="DH" evidence="3">
    <location>
        <begin position="83"/>
        <end position="294"/>
    </location>
</feature>
<dbReference type="InterPro" id="IPR001849">
    <property type="entry name" value="PH_domain"/>
</dbReference>
<dbReference type="PANTHER" id="PTHR12673">
    <property type="entry name" value="FACIOGENITAL DYSPLASIA PROTEIN"/>
    <property type="match status" value="1"/>
</dbReference>
<evidence type="ECO:0008006" key="6">
    <source>
        <dbReference type="Google" id="ProtNLM"/>
    </source>
</evidence>
<dbReference type="Pfam" id="PF00621">
    <property type="entry name" value="RhoGEF"/>
    <property type="match status" value="1"/>
</dbReference>
<feature type="compositionally biased region" description="Basic residues" evidence="1">
    <location>
        <begin position="10"/>
        <end position="23"/>
    </location>
</feature>
<feature type="region of interest" description="Disordered" evidence="1">
    <location>
        <begin position="1"/>
        <end position="26"/>
    </location>
</feature>
<dbReference type="EMBL" id="AOFI03000098">
    <property type="protein sequence ID" value="KAF4321683.1"/>
    <property type="molecule type" value="Genomic_DNA"/>
</dbReference>
<reference evidence="4" key="1">
    <citation type="journal article" date="2015" name="Genom Data">
        <title>Draft genome sequences of Phytophthora kernoviae and Phytophthora ramorum lineage EU2 from Scotland.</title>
        <authorList>
            <person name="Sambles C."/>
            <person name="Schlenzig A."/>
            <person name="O'Neill P."/>
            <person name="Grant M."/>
            <person name="Studholme D.J."/>
        </authorList>
    </citation>
    <scope>NUCLEOTIDE SEQUENCE</scope>
    <source>
        <strain evidence="4">00238/432</strain>
    </source>
</reference>
<dbReference type="GO" id="GO:0005737">
    <property type="term" value="C:cytoplasm"/>
    <property type="evidence" value="ECO:0007669"/>
    <property type="project" value="TreeGrafter"/>
</dbReference>
<comment type="caution">
    <text evidence="4">The sequence shown here is derived from an EMBL/GenBank/DDBJ whole genome shotgun (WGS) entry which is preliminary data.</text>
</comment>
<dbReference type="PROSITE" id="PS50010">
    <property type="entry name" value="DH_2"/>
    <property type="match status" value="1"/>
</dbReference>
<organism evidence="4 5">
    <name type="scientific">Phytophthora kernoviae 00238/432</name>
    <dbReference type="NCBI Taxonomy" id="1284355"/>
    <lineage>
        <taxon>Eukaryota</taxon>
        <taxon>Sar</taxon>
        <taxon>Stramenopiles</taxon>
        <taxon>Oomycota</taxon>
        <taxon>Peronosporomycetes</taxon>
        <taxon>Peronosporales</taxon>
        <taxon>Peronosporaceae</taxon>
        <taxon>Phytophthora</taxon>
    </lineage>
</organism>
<evidence type="ECO:0000313" key="5">
    <source>
        <dbReference type="Proteomes" id="UP000702964"/>
    </source>
</evidence>
<dbReference type="SUPFAM" id="SSF48065">
    <property type="entry name" value="DBL homology domain (DH-domain)"/>
    <property type="match status" value="1"/>
</dbReference>